<proteinExistence type="inferred from homology"/>
<keyword evidence="8" id="KW-0472">Membrane</keyword>
<reference evidence="10 11" key="1">
    <citation type="journal article" date="2017" name="G3 (Bethesda)">
        <title>First Draft Genome Sequence of the Pathogenic Fungus Lomentospora prolificans (Formerly Scedosporium prolificans).</title>
        <authorList>
            <person name="Luo R."/>
            <person name="Zimin A."/>
            <person name="Workman R."/>
            <person name="Fan Y."/>
            <person name="Pertea G."/>
            <person name="Grossman N."/>
            <person name="Wear M.P."/>
            <person name="Jia B."/>
            <person name="Miller H."/>
            <person name="Casadevall A."/>
            <person name="Timp W."/>
            <person name="Zhang S.X."/>
            <person name="Salzberg S.L."/>
        </authorList>
    </citation>
    <scope>NUCLEOTIDE SEQUENCE [LARGE SCALE GENOMIC DNA]</scope>
    <source>
        <strain evidence="10 11">JHH-5317</strain>
    </source>
</reference>
<dbReference type="FunCoup" id="A0A2N3N8A0">
    <property type="interactions" value="300"/>
</dbReference>
<evidence type="ECO:0000313" key="10">
    <source>
        <dbReference type="EMBL" id="PKS08673.1"/>
    </source>
</evidence>
<evidence type="ECO:0000256" key="1">
    <source>
        <dbReference type="ARBA" id="ARBA00007447"/>
    </source>
</evidence>
<keyword evidence="2 7" id="KW-0645">Protease</keyword>
<dbReference type="GO" id="GO:0006508">
    <property type="term" value="P:proteolysis"/>
    <property type="evidence" value="ECO:0007669"/>
    <property type="project" value="UniProtKB-KW"/>
</dbReference>
<evidence type="ECO:0000256" key="7">
    <source>
        <dbReference type="RuleBase" id="RU000454"/>
    </source>
</evidence>
<dbReference type="CDD" id="cd05474">
    <property type="entry name" value="SAP_like"/>
    <property type="match status" value="1"/>
</dbReference>
<protein>
    <recommendedName>
        <fullName evidence="9">Peptidase A1 domain-containing protein</fullName>
    </recommendedName>
</protein>
<evidence type="ECO:0000256" key="6">
    <source>
        <dbReference type="PIRSR" id="PIRSR601461-1"/>
    </source>
</evidence>
<keyword evidence="5 7" id="KW-0378">Hydrolase</keyword>
<comment type="caution">
    <text evidence="10">The sequence shown here is derived from an EMBL/GenBank/DDBJ whole genome shotgun (WGS) entry which is preliminary data.</text>
</comment>
<dbReference type="PANTHER" id="PTHR47966">
    <property type="entry name" value="BETA-SITE APP-CLEAVING ENZYME, ISOFORM A-RELATED"/>
    <property type="match status" value="1"/>
</dbReference>
<dbReference type="InterPro" id="IPR021109">
    <property type="entry name" value="Peptidase_aspartic_dom_sf"/>
</dbReference>
<dbReference type="PROSITE" id="PS00141">
    <property type="entry name" value="ASP_PROTEASE"/>
    <property type="match status" value="2"/>
</dbReference>
<feature type="domain" description="Peptidase A1" evidence="9">
    <location>
        <begin position="63"/>
        <end position="408"/>
    </location>
</feature>
<dbReference type="InterPro" id="IPR033876">
    <property type="entry name" value="SAP-like"/>
</dbReference>
<dbReference type="Pfam" id="PF00026">
    <property type="entry name" value="Asp"/>
    <property type="match status" value="1"/>
</dbReference>
<dbReference type="EMBL" id="NLAX01000094">
    <property type="protein sequence ID" value="PKS08673.1"/>
    <property type="molecule type" value="Genomic_DNA"/>
</dbReference>
<keyword evidence="8" id="KW-1133">Transmembrane helix</keyword>
<dbReference type="SUPFAM" id="SSF50630">
    <property type="entry name" value="Acid proteases"/>
    <property type="match status" value="1"/>
</dbReference>
<accession>A0A2N3N8A0</accession>
<dbReference type="Gene3D" id="2.40.70.10">
    <property type="entry name" value="Acid Proteases"/>
    <property type="match status" value="2"/>
</dbReference>
<name>A0A2N3N8A0_9PEZI</name>
<dbReference type="GO" id="GO:0004190">
    <property type="term" value="F:aspartic-type endopeptidase activity"/>
    <property type="evidence" value="ECO:0007669"/>
    <property type="project" value="UniProtKB-KW"/>
</dbReference>
<dbReference type="STRING" id="41688.A0A2N3N8A0"/>
<organism evidence="10 11">
    <name type="scientific">Lomentospora prolificans</name>
    <dbReference type="NCBI Taxonomy" id="41688"/>
    <lineage>
        <taxon>Eukaryota</taxon>
        <taxon>Fungi</taxon>
        <taxon>Dikarya</taxon>
        <taxon>Ascomycota</taxon>
        <taxon>Pezizomycotina</taxon>
        <taxon>Sordariomycetes</taxon>
        <taxon>Hypocreomycetidae</taxon>
        <taxon>Microascales</taxon>
        <taxon>Microascaceae</taxon>
        <taxon>Lomentospora</taxon>
    </lineage>
</organism>
<evidence type="ECO:0000313" key="11">
    <source>
        <dbReference type="Proteomes" id="UP000233524"/>
    </source>
</evidence>
<dbReference type="PANTHER" id="PTHR47966:SF65">
    <property type="entry name" value="ASPARTIC-TYPE ENDOPEPTIDASE"/>
    <property type="match status" value="1"/>
</dbReference>
<gene>
    <name evidence="10" type="ORF">jhhlp_004726</name>
</gene>
<evidence type="ECO:0000256" key="3">
    <source>
        <dbReference type="ARBA" id="ARBA00022729"/>
    </source>
</evidence>
<dbReference type="PRINTS" id="PR00792">
    <property type="entry name" value="PEPSIN"/>
</dbReference>
<feature type="active site" evidence="6">
    <location>
        <position position="81"/>
    </location>
</feature>
<dbReference type="InterPro" id="IPR001969">
    <property type="entry name" value="Aspartic_peptidase_AS"/>
</dbReference>
<keyword evidence="8" id="KW-0812">Transmembrane</keyword>
<dbReference type="Proteomes" id="UP000233524">
    <property type="component" value="Unassembled WGS sequence"/>
</dbReference>
<keyword evidence="4 7" id="KW-0064">Aspartyl protease</keyword>
<evidence type="ECO:0000256" key="2">
    <source>
        <dbReference type="ARBA" id="ARBA00022670"/>
    </source>
</evidence>
<dbReference type="InterPro" id="IPR033121">
    <property type="entry name" value="PEPTIDASE_A1"/>
</dbReference>
<dbReference type="OrthoDB" id="771136at2759"/>
<evidence type="ECO:0000256" key="8">
    <source>
        <dbReference type="SAM" id="Phobius"/>
    </source>
</evidence>
<evidence type="ECO:0000256" key="4">
    <source>
        <dbReference type="ARBA" id="ARBA00022750"/>
    </source>
</evidence>
<feature type="transmembrane region" description="Helical" evidence="8">
    <location>
        <begin position="462"/>
        <end position="483"/>
    </location>
</feature>
<dbReference type="AlphaFoldDB" id="A0A2N3N8A0"/>
<dbReference type="InterPro" id="IPR001461">
    <property type="entry name" value="Aspartic_peptidase_A1"/>
</dbReference>
<evidence type="ECO:0000259" key="9">
    <source>
        <dbReference type="PROSITE" id="PS51767"/>
    </source>
</evidence>
<dbReference type="PROSITE" id="PS51767">
    <property type="entry name" value="PEPTIDASE_A1"/>
    <property type="match status" value="1"/>
</dbReference>
<comment type="similarity">
    <text evidence="1 7">Belongs to the peptidase A1 family.</text>
</comment>
<dbReference type="VEuPathDB" id="FungiDB:jhhlp_004726"/>
<feature type="active site" evidence="6">
    <location>
        <position position="285"/>
    </location>
</feature>
<keyword evidence="11" id="KW-1185">Reference proteome</keyword>
<dbReference type="InParanoid" id="A0A2N3N8A0"/>
<sequence length="484" mass="51778">MRRPGYLVASGALAVHALGSQPVPGVLLMQFEEKRNPNAPSLRRRAEQTVEEVITNEKQRGGYFSTCTVGTPPQDIVLLLDSGSSDTWVPAINAPICSLSFSLDPCPLGSYDPDSSRTHSEFIRNALEINYLDQSYVKGDYFRDVLGIGESELANFTIGLGLNTSLSHGVIGVGYAINEASVNTADLVYDNLPVALARSNITSTSAYSLYLNDLGSPMGSILFGGVDTEKYVGDMMKVKIKSQTLSSGEEIFDHFRIDLTSVEAESPSGTDTLTTESFPVDVILDSGTTLTSLPIDMVEQMWEEAGAEFSSVLRQPLIPCYRRDSPGKFTFGFGGPGGPKITVPMDELVLDLTTGKAPLFPDGSRYKGQEACLFGIQDFGGPPYILGGTFLRSAYVVFDLVNNEIGIAQTDFNETDSSIVAFASNGSSIPSATEAPNQGQTDTPARLVAPAYDARTGFQNSAWVPGVFGASTVLAVAVAFWAVL</sequence>
<keyword evidence="3" id="KW-0732">Signal</keyword>
<evidence type="ECO:0000256" key="5">
    <source>
        <dbReference type="ARBA" id="ARBA00022801"/>
    </source>
</evidence>